<proteinExistence type="predicted"/>
<keyword evidence="1" id="KW-0808">Transferase</keyword>
<dbReference type="InterPro" id="IPR021109">
    <property type="entry name" value="Peptidase_aspartic_dom_sf"/>
</dbReference>
<protein>
    <submittedName>
        <fullName evidence="1">Putative nucleotidyltransferase, ribonuclease H</fullName>
    </submittedName>
</protein>
<feature type="non-terminal residue" evidence="1">
    <location>
        <position position="154"/>
    </location>
</feature>
<dbReference type="EMBL" id="BKCJ011383723">
    <property type="protein sequence ID" value="GFD28253.1"/>
    <property type="molecule type" value="Genomic_DNA"/>
</dbReference>
<dbReference type="PANTHER" id="PTHR35046:SF9">
    <property type="entry name" value="RNA-DIRECTED DNA POLYMERASE"/>
    <property type="match status" value="1"/>
</dbReference>
<accession>A0A699V2D7</accession>
<comment type="caution">
    <text evidence="1">The sequence shown here is derived from an EMBL/GenBank/DDBJ whole genome shotgun (WGS) entry which is preliminary data.</text>
</comment>
<dbReference type="PANTHER" id="PTHR35046">
    <property type="entry name" value="ZINC KNUCKLE (CCHC-TYPE) FAMILY PROTEIN"/>
    <property type="match status" value="1"/>
</dbReference>
<reference evidence="1" key="1">
    <citation type="journal article" date="2019" name="Sci. Rep.">
        <title>Draft genome of Tanacetum cinerariifolium, the natural source of mosquito coil.</title>
        <authorList>
            <person name="Yamashiro T."/>
            <person name="Shiraishi A."/>
            <person name="Satake H."/>
            <person name="Nakayama K."/>
        </authorList>
    </citation>
    <scope>NUCLEOTIDE SEQUENCE</scope>
</reference>
<dbReference type="AlphaFoldDB" id="A0A699V2D7"/>
<evidence type="ECO:0000313" key="1">
    <source>
        <dbReference type="EMBL" id="GFD28253.1"/>
    </source>
</evidence>
<name>A0A699V2D7_TANCI</name>
<dbReference type="CDD" id="cd00303">
    <property type="entry name" value="retropepsin_like"/>
    <property type="match status" value="1"/>
</dbReference>
<dbReference type="Gene3D" id="2.40.70.10">
    <property type="entry name" value="Acid Proteases"/>
    <property type="match status" value="1"/>
</dbReference>
<feature type="non-terminal residue" evidence="1">
    <location>
        <position position="1"/>
    </location>
</feature>
<gene>
    <name evidence="1" type="ORF">Tci_900222</name>
</gene>
<organism evidence="1">
    <name type="scientific">Tanacetum cinerariifolium</name>
    <name type="common">Dalmatian daisy</name>
    <name type="synonym">Chrysanthemum cinerariifolium</name>
    <dbReference type="NCBI Taxonomy" id="118510"/>
    <lineage>
        <taxon>Eukaryota</taxon>
        <taxon>Viridiplantae</taxon>
        <taxon>Streptophyta</taxon>
        <taxon>Embryophyta</taxon>
        <taxon>Tracheophyta</taxon>
        <taxon>Spermatophyta</taxon>
        <taxon>Magnoliopsida</taxon>
        <taxon>eudicotyledons</taxon>
        <taxon>Gunneridae</taxon>
        <taxon>Pentapetalae</taxon>
        <taxon>asterids</taxon>
        <taxon>campanulids</taxon>
        <taxon>Asterales</taxon>
        <taxon>Asteraceae</taxon>
        <taxon>Asteroideae</taxon>
        <taxon>Anthemideae</taxon>
        <taxon>Anthemidinae</taxon>
        <taxon>Tanacetum</taxon>
    </lineage>
</organism>
<sequence length="154" mass="17022">KEKICYMIIDGGSCENLVSKALVKAFKPPTEPHPSPYQIGQVKKGLALKVTEIYKVPLAMGKHYNELVTCDVIDMETCHVLLGRPCQRDVDSTQQVVKGVKDVMENAIPVVIKSLLAKSGKIVKDDTPYALPPLRNIQHQIDLSRKTTLLVSIS</sequence>
<dbReference type="GO" id="GO:0016740">
    <property type="term" value="F:transferase activity"/>
    <property type="evidence" value="ECO:0007669"/>
    <property type="project" value="UniProtKB-KW"/>
</dbReference>